<dbReference type="Gene3D" id="1.10.10.60">
    <property type="entry name" value="Homeodomain-like"/>
    <property type="match status" value="2"/>
</dbReference>
<name>A0A1G9DKC3_9BACL</name>
<dbReference type="PANTHER" id="PTHR42713:SF3">
    <property type="entry name" value="TRANSCRIPTIONAL REGULATORY PROTEIN HPTR"/>
    <property type="match status" value="1"/>
</dbReference>
<dbReference type="Pfam" id="PF17853">
    <property type="entry name" value="GGDEF_2"/>
    <property type="match status" value="1"/>
</dbReference>
<dbReference type="PROSITE" id="PS01124">
    <property type="entry name" value="HTH_ARAC_FAMILY_2"/>
    <property type="match status" value="1"/>
</dbReference>
<evidence type="ECO:0000256" key="1">
    <source>
        <dbReference type="ARBA" id="ARBA00004496"/>
    </source>
</evidence>
<keyword evidence="2" id="KW-0963">Cytoplasm</keyword>
<dbReference type="PROSITE" id="PS50110">
    <property type="entry name" value="RESPONSE_REGULATORY"/>
    <property type="match status" value="1"/>
</dbReference>
<evidence type="ECO:0000259" key="10">
    <source>
        <dbReference type="PROSITE" id="PS50110"/>
    </source>
</evidence>
<feature type="domain" description="HTH araC/xylS-type" evidence="9">
    <location>
        <begin position="412"/>
        <end position="510"/>
    </location>
</feature>
<reference evidence="12" key="1">
    <citation type="submission" date="2016-10" db="EMBL/GenBank/DDBJ databases">
        <authorList>
            <person name="Varghese N."/>
            <person name="Submissions S."/>
        </authorList>
    </citation>
    <scope>NUCLEOTIDE SEQUENCE [LARGE SCALE GENOMIC DNA]</scope>
    <source>
        <strain evidence="12">CGMCC 1.11012</strain>
    </source>
</reference>
<organism evidence="11 12">
    <name type="scientific">Paenibacillus typhae</name>
    <dbReference type="NCBI Taxonomy" id="1174501"/>
    <lineage>
        <taxon>Bacteria</taxon>
        <taxon>Bacillati</taxon>
        <taxon>Bacillota</taxon>
        <taxon>Bacilli</taxon>
        <taxon>Bacillales</taxon>
        <taxon>Paenibacillaceae</taxon>
        <taxon>Paenibacillus</taxon>
    </lineage>
</organism>
<protein>
    <submittedName>
        <fullName evidence="11">Two-component system, response regulator YesN</fullName>
    </submittedName>
</protein>
<evidence type="ECO:0000313" key="11">
    <source>
        <dbReference type="EMBL" id="SDK64341.1"/>
    </source>
</evidence>
<comment type="subcellular location">
    <subcellularLocation>
        <location evidence="1">Cytoplasm</location>
    </subcellularLocation>
</comment>
<dbReference type="InterPro" id="IPR018060">
    <property type="entry name" value="HTH_AraC"/>
</dbReference>
<dbReference type="Pfam" id="PF00072">
    <property type="entry name" value="Response_reg"/>
    <property type="match status" value="1"/>
</dbReference>
<feature type="domain" description="Response regulatory" evidence="10">
    <location>
        <begin position="5"/>
        <end position="123"/>
    </location>
</feature>
<feature type="modified residue" description="4-aspartylphosphate" evidence="8">
    <location>
        <position position="57"/>
    </location>
</feature>
<keyword evidence="5" id="KW-0805">Transcription regulation</keyword>
<dbReference type="PANTHER" id="PTHR42713">
    <property type="entry name" value="HISTIDINE KINASE-RELATED"/>
    <property type="match status" value="1"/>
</dbReference>
<evidence type="ECO:0000259" key="9">
    <source>
        <dbReference type="PROSITE" id="PS01124"/>
    </source>
</evidence>
<evidence type="ECO:0000256" key="8">
    <source>
        <dbReference type="PROSITE-ProRule" id="PRU00169"/>
    </source>
</evidence>
<evidence type="ECO:0000256" key="6">
    <source>
        <dbReference type="ARBA" id="ARBA00023125"/>
    </source>
</evidence>
<keyword evidence="4" id="KW-0902">Two-component regulatory system</keyword>
<dbReference type="Gene3D" id="3.40.50.2300">
    <property type="match status" value="1"/>
</dbReference>
<dbReference type="STRING" id="1174501.SAMN05216192_14852"/>
<dbReference type="InterPro" id="IPR009057">
    <property type="entry name" value="Homeodomain-like_sf"/>
</dbReference>
<dbReference type="GO" id="GO:0000160">
    <property type="term" value="P:phosphorelay signal transduction system"/>
    <property type="evidence" value="ECO:0007669"/>
    <property type="project" value="UniProtKB-KW"/>
</dbReference>
<evidence type="ECO:0000256" key="5">
    <source>
        <dbReference type="ARBA" id="ARBA00023015"/>
    </source>
</evidence>
<dbReference type="EMBL" id="FNDX01000048">
    <property type="protein sequence ID" value="SDK64341.1"/>
    <property type="molecule type" value="Genomic_DNA"/>
</dbReference>
<dbReference type="Pfam" id="PF12833">
    <property type="entry name" value="HTH_18"/>
    <property type="match status" value="1"/>
</dbReference>
<gene>
    <name evidence="11" type="ORF">SAMN05216192_14852</name>
</gene>
<dbReference type="InterPro" id="IPR041522">
    <property type="entry name" value="CdaR_GGDEF"/>
</dbReference>
<keyword evidence="7" id="KW-0804">Transcription</keyword>
<dbReference type="SMART" id="SM00342">
    <property type="entry name" value="HTH_ARAC"/>
    <property type="match status" value="1"/>
</dbReference>
<evidence type="ECO:0000256" key="7">
    <source>
        <dbReference type="ARBA" id="ARBA00023163"/>
    </source>
</evidence>
<dbReference type="InterPro" id="IPR051552">
    <property type="entry name" value="HptR"/>
</dbReference>
<sequence length="512" mass="57437">MKMYKVLLIDDEPSALEAMQLWIDWQALGFEIAGTCTNGQAGLQLIRELAPDLVITDVNMPLLNGLEMVDAWQQTGGRDTKFAILSGYSEFEYAQTAIRFGIHHYLLKPLFPEEAAEELREMYRELEREEHSRKMGRLAAMEETAAVIKGLLYGKPEGTLYGGSAAALSAGFSCWNVLLIQTDPLNYTEVRGKAAAMSAGEAGMVLADLEGYTCAVVYGSTAPGEGNTAAARIAEELRQACPGIRLFIAAGDSVPELSSIAGSYLRAKEALQYCFYSEPSAGLLMFHDIRDTPLSRDYDHIRLADVLIGFVNTLDLPGFRREAEGAASSFREKLVSPDTVKKFVIHLVYKMRELVPAPEAGQLQRKGTEPPADFNYHMLTLGGLMEYLLAFAEEVIRLLLQERGNRSQDVVRDINRYIQEHYRESLTIQRLAEIFYLHPVYLGQLLIKKNGIGFNELLHNLRIEEAARLLEERTLKLSEIAERVGYANYGQFLKQFEKKMHLSPNEYRQAKS</sequence>
<keyword evidence="12" id="KW-1185">Reference proteome</keyword>
<dbReference type="InterPro" id="IPR011006">
    <property type="entry name" value="CheY-like_superfamily"/>
</dbReference>
<dbReference type="GO" id="GO:0005737">
    <property type="term" value="C:cytoplasm"/>
    <property type="evidence" value="ECO:0007669"/>
    <property type="project" value="UniProtKB-SubCell"/>
</dbReference>
<proteinExistence type="predicted"/>
<dbReference type="SUPFAM" id="SSF52172">
    <property type="entry name" value="CheY-like"/>
    <property type="match status" value="1"/>
</dbReference>
<dbReference type="CDD" id="cd17536">
    <property type="entry name" value="REC_YesN-like"/>
    <property type="match status" value="1"/>
</dbReference>
<dbReference type="GO" id="GO:0043565">
    <property type="term" value="F:sequence-specific DNA binding"/>
    <property type="evidence" value="ECO:0007669"/>
    <property type="project" value="InterPro"/>
</dbReference>
<evidence type="ECO:0000256" key="2">
    <source>
        <dbReference type="ARBA" id="ARBA00022490"/>
    </source>
</evidence>
<dbReference type="SUPFAM" id="SSF46689">
    <property type="entry name" value="Homeodomain-like"/>
    <property type="match status" value="1"/>
</dbReference>
<dbReference type="GO" id="GO:0003700">
    <property type="term" value="F:DNA-binding transcription factor activity"/>
    <property type="evidence" value="ECO:0007669"/>
    <property type="project" value="InterPro"/>
</dbReference>
<dbReference type="Proteomes" id="UP000199050">
    <property type="component" value="Unassembled WGS sequence"/>
</dbReference>
<dbReference type="InterPro" id="IPR001789">
    <property type="entry name" value="Sig_transdc_resp-reg_receiver"/>
</dbReference>
<accession>A0A1G9DKC3</accession>
<evidence type="ECO:0000256" key="3">
    <source>
        <dbReference type="ARBA" id="ARBA00022553"/>
    </source>
</evidence>
<dbReference type="OrthoDB" id="342399at2"/>
<evidence type="ECO:0000256" key="4">
    <source>
        <dbReference type="ARBA" id="ARBA00023012"/>
    </source>
</evidence>
<dbReference type="AlphaFoldDB" id="A0A1G9DKC3"/>
<evidence type="ECO:0000313" key="12">
    <source>
        <dbReference type="Proteomes" id="UP000199050"/>
    </source>
</evidence>
<dbReference type="SMART" id="SM00448">
    <property type="entry name" value="REC"/>
    <property type="match status" value="1"/>
</dbReference>
<keyword evidence="6" id="KW-0238">DNA-binding</keyword>
<keyword evidence="3 8" id="KW-0597">Phosphoprotein</keyword>